<sequence>MPRPARIIALSVLLPFVPAVVLAAGIQPQWQNDASRHDRTPASGFPFLKWLRDSAIEVFLGRPTSSGRAKAAWVDAATIHERYQHDIVIRFNLTNPDEEAALSNAARQMLKVDVWSFTPEYVDVRVHKNDLSPLLKLLPPSLQPTVLIQDVAAAVAATYPSKSAPASQFDASTAGPAKMKALVDGADNIFFSDYQPLVVITNWMRLLQTLFPSFTEIISIGKSYEGRDIFAFRAGERNADDKGPRKTILVTGGLHGREWISTSTVSYLLWSMVTAFGTDQIVTKLLQRFDIIFIPVLNPDGYEYTWQADRLWRKSRQETKMRFCRGLDLDHAFGYEWESTQEHLADPCSESYGGDQPFQAIEASELADWAKNQTENNVNFIGFLDLHSYSQQILFPYSYSCDVDPPNRENLEELAVGLAKAVRISSGEQYTVASACEGAVARVYSASKSYPRVESGGGSAIDWFYHELKARYSYQVKLRDTGSYGFLLPKEHIVPTGEEMLNALKYFGDYLLGNNGIEKFPVKKVSEYSERKELKKRDARALQFLG</sequence>
<dbReference type="SUPFAM" id="SSF53187">
    <property type="entry name" value="Zn-dependent exopeptidases"/>
    <property type="match status" value="1"/>
</dbReference>
<evidence type="ECO:0000256" key="13">
    <source>
        <dbReference type="ARBA" id="ARBA00025210"/>
    </source>
</evidence>
<dbReference type="EMBL" id="MU839827">
    <property type="protein sequence ID" value="KAK1760745.1"/>
    <property type="molecule type" value="Genomic_DNA"/>
</dbReference>
<evidence type="ECO:0000256" key="6">
    <source>
        <dbReference type="ARBA" id="ARBA00022554"/>
    </source>
</evidence>
<dbReference type="FunFam" id="3.40.630.10:FF:000060">
    <property type="entry name" value="Putative metallocarboxypeptidase ecm14"/>
    <property type="match status" value="1"/>
</dbReference>
<evidence type="ECO:0000256" key="9">
    <source>
        <dbReference type="ARBA" id="ARBA00022833"/>
    </source>
</evidence>
<evidence type="ECO:0000256" key="17">
    <source>
        <dbReference type="SAM" id="SignalP"/>
    </source>
</evidence>
<dbReference type="GO" id="GO:0071555">
    <property type="term" value="P:cell wall organization"/>
    <property type="evidence" value="ECO:0007669"/>
    <property type="project" value="UniProtKB-KW"/>
</dbReference>
<dbReference type="PROSITE" id="PS52035">
    <property type="entry name" value="PEPTIDASE_M14"/>
    <property type="match status" value="1"/>
</dbReference>
<keyword evidence="10" id="KW-1015">Disulfide bond</keyword>
<dbReference type="GO" id="GO:0004181">
    <property type="term" value="F:metallocarboxypeptidase activity"/>
    <property type="evidence" value="ECO:0007669"/>
    <property type="project" value="InterPro"/>
</dbReference>
<keyword evidence="9" id="KW-0862">Zinc</keyword>
<proteinExistence type="inferred from homology"/>
<dbReference type="InterPro" id="IPR036990">
    <property type="entry name" value="M14A-like_propep"/>
</dbReference>
<dbReference type="InterPro" id="IPR057246">
    <property type="entry name" value="CARBOXYPEPT_ZN_1"/>
</dbReference>
<evidence type="ECO:0000256" key="8">
    <source>
        <dbReference type="ARBA" id="ARBA00022729"/>
    </source>
</evidence>
<evidence type="ECO:0000256" key="12">
    <source>
        <dbReference type="ARBA" id="ARBA00023316"/>
    </source>
</evidence>
<dbReference type="InterPro" id="IPR000834">
    <property type="entry name" value="Peptidase_M14"/>
</dbReference>
<evidence type="ECO:0000313" key="19">
    <source>
        <dbReference type="EMBL" id="KAK1760745.1"/>
    </source>
</evidence>
<keyword evidence="5" id="KW-0964">Secreted</keyword>
<feature type="domain" description="Peptidase M14" evidence="18">
    <location>
        <begin position="193"/>
        <end position="511"/>
    </location>
</feature>
<comment type="similarity">
    <text evidence="4 16">Belongs to the peptidase M14 family.</text>
</comment>
<dbReference type="Proteomes" id="UP001239445">
    <property type="component" value="Unassembled WGS sequence"/>
</dbReference>
<keyword evidence="6" id="KW-0926">Vacuole</keyword>
<dbReference type="Gene3D" id="3.40.630.10">
    <property type="entry name" value="Zn peptidases"/>
    <property type="match status" value="1"/>
</dbReference>
<evidence type="ECO:0000313" key="20">
    <source>
        <dbReference type="Proteomes" id="UP001239445"/>
    </source>
</evidence>
<keyword evidence="7" id="KW-0479">Metal-binding</keyword>
<keyword evidence="20" id="KW-1185">Reference proteome</keyword>
<keyword evidence="12" id="KW-0961">Cell wall biogenesis/degradation</keyword>
<evidence type="ECO:0000256" key="15">
    <source>
        <dbReference type="ARBA" id="ARBA00026213"/>
    </source>
</evidence>
<dbReference type="PANTHER" id="PTHR11705">
    <property type="entry name" value="PROTEASE FAMILY M14 CARBOXYPEPTIDASE A,B"/>
    <property type="match status" value="1"/>
</dbReference>
<name>A0AAJ0BM05_9PEZI</name>
<evidence type="ECO:0000256" key="5">
    <source>
        <dbReference type="ARBA" id="ARBA00022525"/>
    </source>
</evidence>
<evidence type="ECO:0000256" key="1">
    <source>
        <dbReference type="ARBA" id="ARBA00001947"/>
    </source>
</evidence>
<evidence type="ECO:0000256" key="4">
    <source>
        <dbReference type="ARBA" id="ARBA00005988"/>
    </source>
</evidence>
<comment type="caution">
    <text evidence="19">The sequence shown here is derived from an EMBL/GenBank/DDBJ whole genome shotgun (WGS) entry which is preliminary data.</text>
</comment>
<dbReference type="SMART" id="SM00631">
    <property type="entry name" value="Zn_pept"/>
    <property type="match status" value="1"/>
</dbReference>
<feature type="chain" id="PRO_5042502064" description="Inactive metallocarboxypeptidase ECM14" evidence="17">
    <location>
        <begin position="24"/>
        <end position="546"/>
    </location>
</feature>
<keyword evidence="8 17" id="KW-0732">Signal</keyword>
<evidence type="ECO:0000256" key="10">
    <source>
        <dbReference type="ARBA" id="ARBA00023157"/>
    </source>
</evidence>
<evidence type="ECO:0000256" key="7">
    <source>
        <dbReference type="ARBA" id="ARBA00022723"/>
    </source>
</evidence>
<dbReference type="GO" id="GO:0008270">
    <property type="term" value="F:zinc ion binding"/>
    <property type="evidence" value="ECO:0007669"/>
    <property type="project" value="InterPro"/>
</dbReference>
<comment type="function">
    <text evidence="13">Inactive carboxypeptidase that may play a role in cell wall organization and biogenesis.</text>
</comment>
<dbReference type="PROSITE" id="PS00132">
    <property type="entry name" value="CARBOXYPEPT_ZN_1"/>
    <property type="match status" value="1"/>
</dbReference>
<evidence type="ECO:0000256" key="16">
    <source>
        <dbReference type="PROSITE-ProRule" id="PRU01379"/>
    </source>
</evidence>
<evidence type="ECO:0000256" key="2">
    <source>
        <dbReference type="ARBA" id="ARBA00004116"/>
    </source>
</evidence>
<evidence type="ECO:0000256" key="3">
    <source>
        <dbReference type="ARBA" id="ARBA00004613"/>
    </source>
</evidence>
<reference evidence="19" key="1">
    <citation type="submission" date="2023-06" db="EMBL/GenBank/DDBJ databases">
        <title>Genome-scale phylogeny and comparative genomics of the fungal order Sordariales.</title>
        <authorList>
            <consortium name="Lawrence Berkeley National Laboratory"/>
            <person name="Hensen N."/>
            <person name="Bonometti L."/>
            <person name="Westerberg I."/>
            <person name="Brannstrom I.O."/>
            <person name="Guillou S."/>
            <person name="Cros-Aarteil S."/>
            <person name="Calhoun S."/>
            <person name="Haridas S."/>
            <person name="Kuo A."/>
            <person name="Mondo S."/>
            <person name="Pangilinan J."/>
            <person name="Riley R."/>
            <person name="Labutti K."/>
            <person name="Andreopoulos B."/>
            <person name="Lipzen A."/>
            <person name="Chen C."/>
            <person name="Yanf M."/>
            <person name="Daum C."/>
            <person name="Ng V."/>
            <person name="Clum A."/>
            <person name="Steindorff A."/>
            <person name="Ohm R."/>
            <person name="Martin F."/>
            <person name="Silar P."/>
            <person name="Natvig D."/>
            <person name="Lalanne C."/>
            <person name="Gautier V."/>
            <person name="Ament-Velasquez S.L."/>
            <person name="Kruys A."/>
            <person name="Hutchinson M.I."/>
            <person name="Powell A.J."/>
            <person name="Barry K."/>
            <person name="Miller A.N."/>
            <person name="Grigoriev I.V."/>
            <person name="Debuchy R."/>
            <person name="Gladieux P."/>
            <person name="Thoren M.H."/>
            <person name="Johannesson H."/>
        </authorList>
    </citation>
    <scope>NUCLEOTIDE SEQUENCE</scope>
    <source>
        <strain evidence="19">PSN4</strain>
    </source>
</reference>
<dbReference type="PANTHER" id="PTHR11705:SF147">
    <property type="entry name" value="INACTIVE METALLOCARBOXYPEPTIDASE ECM14"/>
    <property type="match status" value="1"/>
</dbReference>
<feature type="signal peptide" evidence="17">
    <location>
        <begin position="1"/>
        <end position="23"/>
    </location>
</feature>
<organism evidence="19 20">
    <name type="scientific">Echria macrotheca</name>
    <dbReference type="NCBI Taxonomy" id="438768"/>
    <lineage>
        <taxon>Eukaryota</taxon>
        <taxon>Fungi</taxon>
        <taxon>Dikarya</taxon>
        <taxon>Ascomycota</taxon>
        <taxon>Pezizomycotina</taxon>
        <taxon>Sordariomycetes</taxon>
        <taxon>Sordariomycetidae</taxon>
        <taxon>Sordariales</taxon>
        <taxon>Schizotheciaceae</taxon>
        <taxon>Echria</taxon>
    </lineage>
</organism>
<dbReference type="GO" id="GO:0005773">
    <property type="term" value="C:vacuole"/>
    <property type="evidence" value="ECO:0007669"/>
    <property type="project" value="UniProtKB-SubCell"/>
</dbReference>
<comment type="subcellular location">
    <subcellularLocation>
        <location evidence="3">Secreted</location>
    </subcellularLocation>
    <subcellularLocation>
        <location evidence="2">Vacuole</location>
    </subcellularLocation>
</comment>
<dbReference type="CDD" id="cd03860">
    <property type="entry name" value="M14_CP_A-B_like"/>
    <property type="match status" value="1"/>
</dbReference>
<protein>
    <recommendedName>
        <fullName evidence="14">Inactive metallocarboxypeptidase ECM14</fullName>
    </recommendedName>
    <alternativeName>
        <fullName evidence="15">Inactive metallocarboxypeptidase ecm14</fullName>
    </alternativeName>
</protein>
<keyword evidence="11" id="KW-0325">Glycoprotein</keyword>
<dbReference type="Pfam" id="PF00246">
    <property type="entry name" value="Peptidase_M14"/>
    <property type="match status" value="1"/>
</dbReference>
<dbReference type="AlphaFoldDB" id="A0AAJ0BM05"/>
<dbReference type="Gene3D" id="3.30.70.340">
    <property type="entry name" value="Metallocarboxypeptidase-like"/>
    <property type="match status" value="1"/>
</dbReference>
<dbReference type="GO" id="GO:0006508">
    <property type="term" value="P:proteolysis"/>
    <property type="evidence" value="ECO:0007669"/>
    <property type="project" value="InterPro"/>
</dbReference>
<comment type="caution">
    <text evidence="16">Lacks conserved residue(s) required for the propagation of feature annotation.</text>
</comment>
<dbReference type="GO" id="GO:0005576">
    <property type="term" value="C:extracellular region"/>
    <property type="evidence" value="ECO:0007669"/>
    <property type="project" value="UniProtKB-SubCell"/>
</dbReference>
<dbReference type="PRINTS" id="PR00765">
    <property type="entry name" value="CRBOXYPTASEA"/>
</dbReference>
<evidence type="ECO:0000259" key="18">
    <source>
        <dbReference type="PROSITE" id="PS52035"/>
    </source>
</evidence>
<comment type="cofactor">
    <cofactor evidence="1">
        <name>Zn(2+)</name>
        <dbReference type="ChEBI" id="CHEBI:29105"/>
    </cofactor>
</comment>
<evidence type="ECO:0000256" key="14">
    <source>
        <dbReference type="ARBA" id="ARBA00026187"/>
    </source>
</evidence>
<accession>A0AAJ0BM05</accession>
<gene>
    <name evidence="19" type="ORF">QBC47DRAFT_368099</name>
</gene>
<evidence type="ECO:0000256" key="11">
    <source>
        <dbReference type="ARBA" id="ARBA00023180"/>
    </source>
</evidence>